<feature type="compositionally biased region" description="Basic and acidic residues" evidence="7">
    <location>
        <begin position="753"/>
        <end position="763"/>
    </location>
</feature>
<dbReference type="InterPro" id="IPR000731">
    <property type="entry name" value="SSD"/>
</dbReference>
<evidence type="ECO:0000256" key="2">
    <source>
        <dbReference type="ARBA" id="ARBA00010157"/>
    </source>
</evidence>
<feature type="transmembrane region" description="Helical" evidence="8">
    <location>
        <begin position="673"/>
        <end position="701"/>
    </location>
</feature>
<dbReference type="PROSITE" id="PS50156">
    <property type="entry name" value="SSD"/>
    <property type="match status" value="1"/>
</dbReference>
<dbReference type="PANTHER" id="PTHR33406">
    <property type="entry name" value="MEMBRANE PROTEIN MJ1562-RELATED"/>
    <property type="match status" value="1"/>
</dbReference>
<gene>
    <name evidence="10" type="ORF">CSO01_06230</name>
</gene>
<keyword evidence="5 8" id="KW-1133">Transmembrane helix</keyword>
<dbReference type="GO" id="GO:0005886">
    <property type="term" value="C:plasma membrane"/>
    <property type="evidence" value="ECO:0007669"/>
    <property type="project" value="UniProtKB-SubCell"/>
</dbReference>
<proteinExistence type="inferred from homology"/>
<evidence type="ECO:0000256" key="8">
    <source>
        <dbReference type="SAM" id="Phobius"/>
    </source>
</evidence>
<protein>
    <submittedName>
        <fullName evidence="10">Membrane protein</fullName>
    </submittedName>
</protein>
<feature type="transmembrane region" description="Helical" evidence="8">
    <location>
        <begin position="222"/>
        <end position="243"/>
    </location>
</feature>
<evidence type="ECO:0000313" key="10">
    <source>
        <dbReference type="EMBL" id="GEP67908.1"/>
    </source>
</evidence>
<feature type="transmembrane region" description="Helical" evidence="8">
    <location>
        <begin position="415"/>
        <end position="433"/>
    </location>
</feature>
<dbReference type="PANTHER" id="PTHR33406:SF6">
    <property type="entry name" value="MEMBRANE PROTEIN YDGH-RELATED"/>
    <property type="match status" value="1"/>
</dbReference>
<dbReference type="Pfam" id="PF03176">
    <property type="entry name" value="MMPL"/>
    <property type="match status" value="2"/>
</dbReference>
<keyword evidence="3" id="KW-1003">Cell membrane</keyword>
<comment type="similarity">
    <text evidence="2">Belongs to the resistance-nodulation-cell division (RND) (TC 2.A.6) family. MmpL subfamily.</text>
</comment>
<dbReference type="EMBL" id="BKAL01000002">
    <property type="protein sequence ID" value="GEP67908.1"/>
    <property type="molecule type" value="Genomic_DNA"/>
</dbReference>
<feature type="transmembrane region" description="Helical" evidence="8">
    <location>
        <begin position="255"/>
        <end position="277"/>
    </location>
</feature>
<feature type="transmembrane region" description="Helical" evidence="8">
    <location>
        <begin position="573"/>
        <end position="592"/>
    </location>
</feature>
<name>A0A512P9M8_9CELL</name>
<accession>A0A512P9M8</accession>
<dbReference type="Proteomes" id="UP000321798">
    <property type="component" value="Unassembled WGS sequence"/>
</dbReference>
<feature type="transmembrane region" description="Helical" evidence="8">
    <location>
        <begin position="331"/>
        <end position="352"/>
    </location>
</feature>
<comment type="caution">
    <text evidence="10">The sequence shown here is derived from an EMBL/GenBank/DDBJ whole genome shotgun (WGS) entry which is preliminary data.</text>
</comment>
<evidence type="ECO:0000256" key="6">
    <source>
        <dbReference type="ARBA" id="ARBA00023136"/>
    </source>
</evidence>
<dbReference type="AlphaFoldDB" id="A0A512P9M8"/>
<dbReference type="InterPro" id="IPR004869">
    <property type="entry name" value="MMPL_dom"/>
</dbReference>
<comment type="subcellular location">
    <subcellularLocation>
        <location evidence="1">Cell membrane</location>
        <topology evidence="1">Multi-pass membrane protein</topology>
    </subcellularLocation>
</comment>
<organism evidence="10 11">
    <name type="scientific">Cellulomonas soli</name>
    <dbReference type="NCBI Taxonomy" id="931535"/>
    <lineage>
        <taxon>Bacteria</taxon>
        <taxon>Bacillati</taxon>
        <taxon>Actinomycetota</taxon>
        <taxon>Actinomycetes</taxon>
        <taxon>Micrococcales</taxon>
        <taxon>Cellulomonadaceae</taxon>
        <taxon>Cellulomonas</taxon>
    </lineage>
</organism>
<feature type="region of interest" description="Disordered" evidence="7">
    <location>
        <begin position="746"/>
        <end position="770"/>
    </location>
</feature>
<dbReference type="Gene3D" id="1.20.1640.10">
    <property type="entry name" value="Multidrug efflux transporter AcrB transmembrane domain"/>
    <property type="match status" value="2"/>
</dbReference>
<evidence type="ECO:0000256" key="5">
    <source>
        <dbReference type="ARBA" id="ARBA00022989"/>
    </source>
</evidence>
<dbReference type="SUPFAM" id="SSF82866">
    <property type="entry name" value="Multidrug efflux transporter AcrB transmembrane domain"/>
    <property type="match status" value="2"/>
</dbReference>
<keyword evidence="4 8" id="KW-0812">Transmembrane</keyword>
<feature type="domain" description="SSD" evidence="9">
    <location>
        <begin position="572"/>
        <end position="730"/>
    </location>
</feature>
<reference evidence="10 11" key="1">
    <citation type="submission" date="2019-07" db="EMBL/GenBank/DDBJ databases">
        <title>Whole genome shotgun sequence of Cellulomonas soli NBRC 109434.</title>
        <authorList>
            <person name="Hosoyama A."/>
            <person name="Uohara A."/>
            <person name="Ohji S."/>
            <person name="Ichikawa N."/>
        </authorList>
    </citation>
    <scope>NUCLEOTIDE SEQUENCE [LARGE SCALE GENOMIC DNA]</scope>
    <source>
        <strain evidence="10 11">NBRC 109434</strain>
    </source>
</reference>
<evidence type="ECO:0000256" key="3">
    <source>
        <dbReference type="ARBA" id="ARBA00022475"/>
    </source>
</evidence>
<feature type="transmembrane region" description="Helical" evidence="8">
    <location>
        <begin position="599"/>
        <end position="621"/>
    </location>
</feature>
<evidence type="ECO:0000256" key="1">
    <source>
        <dbReference type="ARBA" id="ARBA00004651"/>
    </source>
</evidence>
<keyword evidence="6 8" id="KW-0472">Membrane</keyword>
<feature type="transmembrane region" description="Helical" evidence="8">
    <location>
        <begin position="633"/>
        <end position="652"/>
    </location>
</feature>
<keyword evidence="11" id="KW-1185">Reference proteome</keyword>
<feature type="transmembrane region" description="Helical" evidence="8">
    <location>
        <begin position="197"/>
        <end position="215"/>
    </location>
</feature>
<sequence>MLRALAVVVALGVWLGIGSVGGMAQGKLSQVQTNDAAAFLPTTAESTQAAALSAEFVETETLPALIVLEPAAGGAVTPEQIAAVQDFAAGLGDLPLPQDAGVTGTWGQYLVADPVVAPSQDGEAILVVLSLDAVAADQQLGEDGRVSTAFVTEVRAQLDEQLGATATSAGEIGLHAWVTGPAGFVADLVTAFGGIDGVLLLVALGAVLVILVLVYRSPLLPLAVIVTAVFALCLAGWVIYSLADADVIVLNGQSQGILSILVVGASVDYALLLVARYREELRHVEQPWTAMRRALRASFEPIAASAGTVIAGLLCLLLSDLASNRDLGPVAAIGIASAFLAVLTFLPALLLVGGRRARFWFWPRTPRPERADVTAGIRADVAAVETDAPGADALVREHGAWVRLARWVGAHARPVWIVTTLALALGAAFLPTLQADGTSQSDVFLTDVDSVAGEQVVADHFPAGAVQPANVIAPAEDLDAVVAAATDVPGVATVTPYTGAATGAPGSGAGEEPVVVDGNVRVDVATSAPSDSREAVATVEALREAVHAVSPDALVGGAAAQTLDTNAASASDLRTIVPAVLLVIVLILMLLLRSVVSAVVLLAANVLSFAASLGVAAVVFNHVLGFPGADPSVPLYAFVFLVALGVDYSIFLMTRVREESLRSGTRDGVVRGLAVTGGVITSAGVVLAATFAALGVIPLLFLAQLAFIVAFGVLLDTLVVRSLLVPAVVHQLDSRTWWPGRLSRPGVPGGRADVGERAEDARQESAPVQP</sequence>
<dbReference type="InterPro" id="IPR050545">
    <property type="entry name" value="Mycobact_MmpL"/>
</dbReference>
<evidence type="ECO:0000256" key="7">
    <source>
        <dbReference type="SAM" id="MobiDB-lite"/>
    </source>
</evidence>
<feature type="transmembrane region" description="Helical" evidence="8">
    <location>
        <begin position="298"/>
        <end position="319"/>
    </location>
</feature>
<evidence type="ECO:0000313" key="11">
    <source>
        <dbReference type="Proteomes" id="UP000321798"/>
    </source>
</evidence>
<evidence type="ECO:0000259" key="9">
    <source>
        <dbReference type="PROSITE" id="PS50156"/>
    </source>
</evidence>
<evidence type="ECO:0000256" key="4">
    <source>
        <dbReference type="ARBA" id="ARBA00022692"/>
    </source>
</evidence>